<evidence type="ECO:0000313" key="1">
    <source>
        <dbReference type="EMBL" id="OWY97141.1"/>
    </source>
</evidence>
<keyword evidence="1" id="KW-0808">Transferase</keyword>
<keyword evidence="2" id="KW-1185">Reference proteome</keyword>
<dbReference type="OrthoDB" id="101303at2759"/>
<protein>
    <submittedName>
        <fullName evidence="1">Reverse transcriptase</fullName>
    </submittedName>
</protein>
<gene>
    <name evidence="1" type="ORF">PHMEG_00032403</name>
</gene>
<dbReference type="Gene3D" id="3.30.420.10">
    <property type="entry name" value="Ribonuclease H-like superfamily/Ribonuclease H"/>
    <property type="match status" value="1"/>
</dbReference>
<dbReference type="STRING" id="4795.A0A225UW19"/>
<dbReference type="SUPFAM" id="SSF53098">
    <property type="entry name" value="Ribonuclease H-like"/>
    <property type="match status" value="1"/>
</dbReference>
<dbReference type="InterPro" id="IPR050951">
    <property type="entry name" value="Retrovirus_Pol_polyprotein"/>
</dbReference>
<dbReference type="InterPro" id="IPR036397">
    <property type="entry name" value="RNaseH_sf"/>
</dbReference>
<dbReference type="InterPro" id="IPR012337">
    <property type="entry name" value="RNaseH-like_sf"/>
</dbReference>
<feature type="non-terminal residue" evidence="1">
    <location>
        <position position="137"/>
    </location>
</feature>
<reference evidence="2" key="1">
    <citation type="submission" date="2017-03" db="EMBL/GenBank/DDBJ databases">
        <title>Phytopthora megakarya and P. palmivora, two closely related causual agents of cacao black pod achieved similar genome size and gene model numbers by different mechanisms.</title>
        <authorList>
            <person name="Ali S."/>
            <person name="Shao J."/>
            <person name="Larry D.J."/>
            <person name="Kronmiller B."/>
            <person name="Shen D."/>
            <person name="Strem M.D."/>
            <person name="Melnick R.L."/>
            <person name="Guiltinan M.J."/>
            <person name="Tyler B.M."/>
            <person name="Meinhardt L.W."/>
            <person name="Bailey B.A."/>
        </authorList>
    </citation>
    <scope>NUCLEOTIDE SEQUENCE [LARGE SCALE GENOMIC DNA]</scope>
    <source>
        <strain evidence="2">zdho120</strain>
    </source>
</reference>
<proteinExistence type="predicted"/>
<organism evidence="1 2">
    <name type="scientific">Phytophthora megakarya</name>
    <dbReference type="NCBI Taxonomy" id="4795"/>
    <lineage>
        <taxon>Eukaryota</taxon>
        <taxon>Sar</taxon>
        <taxon>Stramenopiles</taxon>
        <taxon>Oomycota</taxon>
        <taxon>Peronosporomycetes</taxon>
        <taxon>Peronosporales</taxon>
        <taxon>Peronosporaceae</taxon>
        <taxon>Phytophthora</taxon>
    </lineage>
</organism>
<comment type="caution">
    <text evidence="1">The sequence shown here is derived from an EMBL/GenBank/DDBJ whole genome shotgun (WGS) entry which is preliminary data.</text>
</comment>
<dbReference type="GO" id="GO:0003964">
    <property type="term" value="F:RNA-directed DNA polymerase activity"/>
    <property type="evidence" value="ECO:0007669"/>
    <property type="project" value="UniProtKB-KW"/>
</dbReference>
<sequence>MVAVVFGSAGRFGPTTSCDLWRLEPGDPFLIIAMDHIPSLPRSFNGNTELLIFVDLFSGYVIAKTSASRSAQNIAEAYEECVFRRFGASESFNKILGQSQRATVAYGPQANRSAERMVQTAIRALKIYVQDLDQHDW</sequence>
<keyword evidence="1" id="KW-0695">RNA-directed DNA polymerase</keyword>
<dbReference type="Proteomes" id="UP000198211">
    <property type="component" value="Unassembled WGS sequence"/>
</dbReference>
<dbReference type="EMBL" id="NBNE01010802">
    <property type="protein sequence ID" value="OWY97141.1"/>
    <property type="molecule type" value="Genomic_DNA"/>
</dbReference>
<accession>A0A225UW19</accession>
<name>A0A225UW19_9STRA</name>
<dbReference type="AlphaFoldDB" id="A0A225UW19"/>
<dbReference type="GO" id="GO:0003676">
    <property type="term" value="F:nucleic acid binding"/>
    <property type="evidence" value="ECO:0007669"/>
    <property type="project" value="InterPro"/>
</dbReference>
<dbReference type="PANTHER" id="PTHR37984">
    <property type="entry name" value="PROTEIN CBG26694"/>
    <property type="match status" value="1"/>
</dbReference>
<dbReference type="PANTHER" id="PTHR37984:SF5">
    <property type="entry name" value="PROTEIN NYNRIN-LIKE"/>
    <property type="match status" value="1"/>
</dbReference>
<evidence type="ECO:0000313" key="2">
    <source>
        <dbReference type="Proteomes" id="UP000198211"/>
    </source>
</evidence>
<keyword evidence="1" id="KW-0548">Nucleotidyltransferase</keyword>